<reference evidence="2" key="1">
    <citation type="journal article" date="2023" name="G3 (Bethesda)">
        <title>Genome assembly and association tests identify interacting loci associated with vigor, precocity, and sex in interspecific pistachio rootstocks.</title>
        <authorList>
            <person name="Palmer W."/>
            <person name="Jacygrad E."/>
            <person name="Sagayaradj S."/>
            <person name="Cavanaugh K."/>
            <person name="Han R."/>
            <person name="Bertier L."/>
            <person name="Beede B."/>
            <person name="Kafkas S."/>
            <person name="Golino D."/>
            <person name="Preece J."/>
            <person name="Michelmore R."/>
        </authorList>
    </citation>
    <scope>NUCLEOTIDE SEQUENCE [LARGE SCALE GENOMIC DNA]</scope>
</reference>
<evidence type="ECO:0000313" key="1">
    <source>
        <dbReference type="EMBL" id="KAJ0098137.1"/>
    </source>
</evidence>
<comment type="caution">
    <text evidence="1">The sequence shown here is derived from an EMBL/GenBank/DDBJ whole genome shotgun (WGS) entry which is preliminary data.</text>
</comment>
<gene>
    <name evidence="1" type="ORF">Patl1_28878</name>
</gene>
<accession>A0ACC1BH06</accession>
<evidence type="ECO:0000313" key="2">
    <source>
        <dbReference type="Proteomes" id="UP001164250"/>
    </source>
</evidence>
<organism evidence="1 2">
    <name type="scientific">Pistacia atlantica</name>
    <dbReference type="NCBI Taxonomy" id="434234"/>
    <lineage>
        <taxon>Eukaryota</taxon>
        <taxon>Viridiplantae</taxon>
        <taxon>Streptophyta</taxon>
        <taxon>Embryophyta</taxon>
        <taxon>Tracheophyta</taxon>
        <taxon>Spermatophyta</taxon>
        <taxon>Magnoliopsida</taxon>
        <taxon>eudicotyledons</taxon>
        <taxon>Gunneridae</taxon>
        <taxon>Pentapetalae</taxon>
        <taxon>rosids</taxon>
        <taxon>malvids</taxon>
        <taxon>Sapindales</taxon>
        <taxon>Anacardiaceae</taxon>
        <taxon>Pistacia</taxon>
    </lineage>
</organism>
<name>A0ACC1BH06_9ROSI</name>
<keyword evidence="2" id="KW-1185">Reference proteome</keyword>
<proteinExistence type="predicted"/>
<dbReference type="Proteomes" id="UP001164250">
    <property type="component" value="Chromosome 5"/>
</dbReference>
<protein>
    <submittedName>
        <fullName evidence="1">Uncharacterized protein</fullName>
    </submittedName>
</protein>
<dbReference type="EMBL" id="CM047901">
    <property type="protein sequence ID" value="KAJ0098137.1"/>
    <property type="molecule type" value="Genomic_DNA"/>
</dbReference>
<sequence length="258" mass="28605">MMRESVPALRSQISVLKLRPTVLIVDLFGTEALPLADELNMLNYVLIASNAWFLAATTYFPTIDGKQEDEHIIQQKPLIIPGLQTGLEIPAADGILVNTWEDLEAKTLQSMRDTKMLGRVTRVPIYPIGPLVREVKSPALENPVLDWLDNQPTESVIYVSFGSGGTLSAKQMTELAWGLELSQQRFIWSIVERKEIETLVRSIMVDEEGNKIRSRVKELKSSAEKALSKGGSSYNSLSRVAEDCEKSLQGLVARAHGA</sequence>